<evidence type="ECO:0000256" key="3">
    <source>
        <dbReference type="ARBA" id="ARBA00022525"/>
    </source>
</evidence>
<dbReference type="SMART" id="SM00204">
    <property type="entry name" value="TGFB"/>
    <property type="match status" value="1"/>
</dbReference>
<dbReference type="EMBL" id="DS268454">
    <property type="protein sequence ID" value="EFP04441.1"/>
    <property type="molecule type" value="Genomic_DNA"/>
</dbReference>
<evidence type="ECO:0000256" key="10">
    <source>
        <dbReference type="SAM" id="SignalP"/>
    </source>
</evidence>
<dbReference type="OMA" id="TEQCASC"/>
<keyword evidence="3" id="KW-0964">Secreted</keyword>
<dbReference type="eggNOG" id="KOG3900">
    <property type="taxonomic scope" value="Eukaryota"/>
</dbReference>
<keyword evidence="4 10" id="KW-0732">Signal</keyword>
<dbReference type="RefSeq" id="XP_003103112.2">
    <property type="nucleotide sequence ID" value="XM_003103064.2"/>
</dbReference>
<dbReference type="Pfam" id="PF00019">
    <property type="entry name" value="TGF_beta"/>
    <property type="match status" value="1"/>
</dbReference>
<dbReference type="OrthoDB" id="5948587at2759"/>
<evidence type="ECO:0000256" key="2">
    <source>
        <dbReference type="ARBA" id="ARBA00006656"/>
    </source>
</evidence>
<feature type="signal peptide" evidence="10">
    <location>
        <begin position="1"/>
        <end position="22"/>
    </location>
</feature>
<dbReference type="GO" id="GO:0008083">
    <property type="term" value="F:growth factor activity"/>
    <property type="evidence" value="ECO:0007669"/>
    <property type="project" value="UniProtKB-KW"/>
</dbReference>
<evidence type="ECO:0000256" key="8">
    <source>
        <dbReference type="RuleBase" id="RU000354"/>
    </source>
</evidence>
<dbReference type="HOGENOM" id="CLU_020515_6_0_1"/>
<evidence type="ECO:0000259" key="11">
    <source>
        <dbReference type="PROSITE" id="PS51362"/>
    </source>
</evidence>
<proteinExistence type="inferred from homology"/>
<dbReference type="PROSITE" id="PS51362">
    <property type="entry name" value="TGF_BETA_2"/>
    <property type="match status" value="1"/>
</dbReference>
<dbReference type="PANTHER" id="PTHR11848">
    <property type="entry name" value="TGF-BETA FAMILY"/>
    <property type="match status" value="1"/>
</dbReference>
<dbReference type="SUPFAM" id="SSF57501">
    <property type="entry name" value="Cystine-knot cytokines"/>
    <property type="match status" value="1"/>
</dbReference>
<dbReference type="FunCoup" id="E3ML80">
    <property type="interactions" value="989"/>
</dbReference>
<feature type="domain" description="TGF-beta family profile" evidence="11">
    <location>
        <begin position="240"/>
        <end position="361"/>
    </location>
</feature>
<feature type="chain" id="PRO_5003175928" description="TGF-beta family profile domain-containing protein" evidence="10">
    <location>
        <begin position="23"/>
        <end position="361"/>
    </location>
</feature>
<comment type="subcellular location">
    <subcellularLocation>
        <location evidence="1">Secreted</location>
    </subcellularLocation>
</comment>
<dbReference type="CTD" id="9819559"/>
<dbReference type="InterPro" id="IPR029034">
    <property type="entry name" value="Cystine-knot_cytokine"/>
</dbReference>
<dbReference type="Gene3D" id="2.10.90.10">
    <property type="entry name" value="Cystine-knot cytokines"/>
    <property type="match status" value="1"/>
</dbReference>
<feature type="region of interest" description="Disordered" evidence="9">
    <location>
        <begin position="230"/>
        <end position="254"/>
    </location>
</feature>
<evidence type="ECO:0000256" key="1">
    <source>
        <dbReference type="ARBA" id="ARBA00004613"/>
    </source>
</evidence>
<dbReference type="PANTHER" id="PTHR11848:SF303">
    <property type="entry name" value="DAUER LARVA DEVELOPMENT REGULATORY GROWTH FACTOR DAF-7"/>
    <property type="match status" value="1"/>
</dbReference>
<dbReference type="InterPro" id="IPR017948">
    <property type="entry name" value="TGFb_CS"/>
</dbReference>
<dbReference type="Proteomes" id="UP000008281">
    <property type="component" value="Unassembled WGS sequence"/>
</dbReference>
<evidence type="ECO:0000313" key="12">
    <source>
        <dbReference type="EMBL" id="EFP04441.1"/>
    </source>
</evidence>
<evidence type="ECO:0000256" key="9">
    <source>
        <dbReference type="SAM" id="MobiDB-lite"/>
    </source>
</evidence>
<dbReference type="CDD" id="cd19378">
    <property type="entry name" value="TGF_beta_DAF7"/>
    <property type="match status" value="1"/>
</dbReference>
<keyword evidence="5 8" id="KW-0339">Growth factor</keyword>
<gene>
    <name evidence="12" type="ORF">CRE_25708</name>
</gene>
<name>E3ML80_CAERE</name>
<accession>E3ML80</accession>
<reference evidence="12" key="1">
    <citation type="submission" date="2007-07" db="EMBL/GenBank/DDBJ databases">
        <title>PCAP assembly of the Caenorhabditis remanei genome.</title>
        <authorList>
            <consortium name="The Caenorhabditis remanei Sequencing Consortium"/>
            <person name="Wilson R.K."/>
        </authorList>
    </citation>
    <scope>NUCLEOTIDE SEQUENCE [LARGE SCALE GENOMIC DNA]</scope>
    <source>
        <strain evidence="12">PB4641</strain>
    </source>
</reference>
<keyword evidence="13" id="KW-1185">Reference proteome</keyword>
<dbReference type="KEGG" id="crq:GCK72_011868"/>
<dbReference type="InterPro" id="IPR015615">
    <property type="entry name" value="TGF-beta-rel"/>
</dbReference>
<keyword evidence="6" id="KW-1015">Disulfide bond</keyword>
<dbReference type="GO" id="GO:0005125">
    <property type="term" value="F:cytokine activity"/>
    <property type="evidence" value="ECO:0007669"/>
    <property type="project" value="TreeGrafter"/>
</dbReference>
<evidence type="ECO:0000313" key="13">
    <source>
        <dbReference type="Proteomes" id="UP000008281"/>
    </source>
</evidence>
<dbReference type="AlphaFoldDB" id="E3ML80"/>
<dbReference type="InParanoid" id="E3ML80"/>
<dbReference type="GO" id="GO:0005615">
    <property type="term" value="C:extracellular space"/>
    <property type="evidence" value="ECO:0007669"/>
    <property type="project" value="TreeGrafter"/>
</dbReference>
<evidence type="ECO:0000256" key="5">
    <source>
        <dbReference type="ARBA" id="ARBA00023030"/>
    </source>
</evidence>
<comment type="similarity">
    <text evidence="2 8">Belongs to the TGF-beta family.</text>
</comment>
<dbReference type="STRING" id="31234.E3ML80"/>
<organism evidence="13">
    <name type="scientific">Caenorhabditis remanei</name>
    <name type="common">Caenorhabditis vulgaris</name>
    <dbReference type="NCBI Taxonomy" id="31234"/>
    <lineage>
        <taxon>Eukaryota</taxon>
        <taxon>Metazoa</taxon>
        <taxon>Ecdysozoa</taxon>
        <taxon>Nematoda</taxon>
        <taxon>Chromadorea</taxon>
        <taxon>Rhabditida</taxon>
        <taxon>Rhabditina</taxon>
        <taxon>Rhabditomorpha</taxon>
        <taxon>Rhabditoidea</taxon>
        <taxon>Rhabditidae</taxon>
        <taxon>Peloderinae</taxon>
        <taxon>Caenorhabditis</taxon>
    </lineage>
</organism>
<dbReference type="FunFam" id="2.10.90.10:FF:000012">
    <property type="entry name" value="Growth/differentiation factor 9 (Predicted)"/>
    <property type="match status" value="1"/>
</dbReference>
<protein>
    <recommendedName>
        <fullName evidence="11">TGF-beta family profile domain-containing protein</fullName>
    </recommendedName>
</protein>
<sequence>MNWRSLPVLFLGLGALWTGTHSATCDKDGACDEILKAYQTEQIMLSILDQLPDVGSGVTSPAQLMDPQLKKFYQDLQEDIAEKYHGDSSVEISFLDAEDPFAGGDPSQLVAAFRLKNDIKNMVVAEALLHVAISLPSFEQHTVHKVHVQVYEKKTDMSLGDLVTTDTFSIKGSKRLSIQLPGDAVKRWFTDGKIGGLFVSAIVKDHNAAVHPQQSNSKVDNMILQVVTRDPRYGPTKPSRTRRSASPVCSESDPSQGCCLYNLEISFEKVGWGWVLAPHRYNAFMCKGDCKLNAHHFLSASSHSTVMREFSKKTYEKDLRHLGFCCHPVDFDYIPIVYMNRDGKTVVKRIEGMVARRCACS</sequence>
<evidence type="ECO:0000256" key="7">
    <source>
        <dbReference type="ARBA" id="ARBA00023180"/>
    </source>
</evidence>
<dbReference type="GeneID" id="9819559"/>
<evidence type="ECO:0000256" key="6">
    <source>
        <dbReference type="ARBA" id="ARBA00023157"/>
    </source>
</evidence>
<dbReference type="PROSITE" id="PS00250">
    <property type="entry name" value="TGF_BETA_1"/>
    <property type="match status" value="1"/>
</dbReference>
<keyword evidence="7" id="KW-0325">Glycoprotein</keyword>
<evidence type="ECO:0000256" key="4">
    <source>
        <dbReference type="ARBA" id="ARBA00022729"/>
    </source>
</evidence>
<dbReference type="InterPro" id="IPR001839">
    <property type="entry name" value="TGF-b_C"/>
</dbReference>